<dbReference type="STRING" id="180332.GCA_000797495_01342"/>
<dbReference type="GO" id="GO:0004784">
    <property type="term" value="F:superoxide dismutase activity"/>
    <property type="evidence" value="ECO:0007669"/>
    <property type="project" value="UniProtKB-EC"/>
</dbReference>
<evidence type="ECO:0000256" key="1">
    <source>
        <dbReference type="ARBA" id="ARBA00010457"/>
    </source>
</evidence>
<dbReference type="InterPro" id="IPR036423">
    <property type="entry name" value="SOD-like_Cu/Zn_dom_sf"/>
</dbReference>
<dbReference type="RefSeq" id="WP_242849064.1">
    <property type="nucleotide sequence ID" value="NZ_CABMJZ010000026.1"/>
</dbReference>
<gene>
    <name evidence="3" type="primary">sodC</name>
    <name evidence="3" type="ORF">DSM106044_02621</name>
</gene>
<comment type="caution">
    <text evidence="3">The sequence shown here is derived from an EMBL/GenBank/DDBJ whole genome shotgun (WGS) entry which is preliminary data.</text>
</comment>
<dbReference type="EC" id="1.15.1.1" evidence="3"/>
<feature type="domain" description="Superoxide dismutase copper/zinc binding" evidence="2">
    <location>
        <begin position="32"/>
        <end position="160"/>
    </location>
</feature>
<dbReference type="InterPro" id="IPR001424">
    <property type="entry name" value="SOD_Cu_Zn_dom"/>
</dbReference>
<keyword evidence="4" id="KW-1185">Reference proteome</keyword>
<dbReference type="Gene3D" id="2.60.40.200">
    <property type="entry name" value="Superoxide dismutase, copper/zinc binding domain"/>
    <property type="match status" value="1"/>
</dbReference>
<evidence type="ECO:0000259" key="2">
    <source>
        <dbReference type="Pfam" id="PF00080"/>
    </source>
</evidence>
<dbReference type="AlphaFoldDB" id="A0A4V6YR37"/>
<name>A0A4V6YR37_9FIRM</name>
<organism evidence="3 4">
    <name type="scientific">Robinsoniella peoriensis</name>
    <dbReference type="NCBI Taxonomy" id="180332"/>
    <lineage>
        <taxon>Bacteria</taxon>
        <taxon>Bacillati</taxon>
        <taxon>Bacillota</taxon>
        <taxon>Clostridia</taxon>
        <taxon>Lachnospirales</taxon>
        <taxon>Lachnospiraceae</taxon>
        <taxon>Robinsoniella</taxon>
    </lineage>
</organism>
<evidence type="ECO:0000313" key="4">
    <source>
        <dbReference type="Proteomes" id="UP000306509"/>
    </source>
</evidence>
<protein>
    <submittedName>
        <fullName evidence="3">Superoxide dismutase [Cu-Zn]</fullName>
        <ecNumber evidence="3">1.15.1.1</ecNumber>
    </submittedName>
</protein>
<reference evidence="3 4" key="1">
    <citation type="journal article" date="2019" name="Anaerobe">
        <title>Detection of Robinsoniella peoriensis in multiple bone samples of a trauma patient.</title>
        <authorList>
            <person name="Schrottner P."/>
            <person name="Hartwich K."/>
            <person name="Bunk B."/>
            <person name="Schober I."/>
            <person name="Helbig S."/>
            <person name="Rudolph W.W."/>
            <person name="Gunzer F."/>
        </authorList>
    </citation>
    <scope>NUCLEOTIDE SEQUENCE [LARGE SCALE GENOMIC DNA]</scope>
    <source>
        <strain evidence="3 4">DSM 106044</strain>
    </source>
</reference>
<sequence length="161" mass="17581">MYQSSTSIIMQEINRMPDACAVVHGSSKYPGIKGQVYFYQMDGGTVVIAEIYGLPTKKGACGEQIFGFHIHSGGSCTGTNTDPFADTDGHYNPRDCEHPDHAGDLPPLFGNGGFAWMMVFTERFYAREVMGKTVVIHRNPDDFKTQPSGNAGEMIACGVIY</sequence>
<comment type="similarity">
    <text evidence="1">Belongs to the Cu-Zn superoxide dismutase family.</text>
</comment>
<dbReference type="SUPFAM" id="SSF49329">
    <property type="entry name" value="Cu,Zn superoxide dismutase-like"/>
    <property type="match status" value="1"/>
</dbReference>
<dbReference type="InterPro" id="IPR024134">
    <property type="entry name" value="SOD_Cu/Zn_/chaperone"/>
</dbReference>
<dbReference type="Proteomes" id="UP000306509">
    <property type="component" value="Unassembled WGS sequence"/>
</dbReference>
<proteinExistence type="inferred from homology"/>
<dbReference type="PANTHER" id="PTHR10003">
    <property type="entry name" value="SUPEROXIDE DISMUTASE CU-ZN -RELATED"/>
    <property type="match status" value="1"/>
</dbReference>
<dbReference type="GO" id="GO:0005507">
    <property type="term" value="F:copper ion binding"/>
    <property type="evidence" value="ECO:0007669"/>
    <property type="project" value="InterPro"/>
</dbReference>
<accession>A0A4V6YR37</accession>
<dbReference type="Pfam" id="PF00080">
    <property type="entry name" value="Sod_Cu"/>
    <property type="match status" value="1"/>
</dbReference>
<keyword evidence="3" id="KW-0560">Oxidoreductase</keyword>
<dbReference type="EMBL" id="QGQD01000054">
    <property type="protein sequence ID" value="TLD00488.1"/>
    <property type="molecule type" value="Genomic_DNA"/>
</dbReference>
<evidence type="ECO:0000313" key="3">
    <source>
        <dbReference type="EMBL" id="TLD00488.1"/>
    </source>
</evidence>